<dbReference type="Proteomes" id="UP000243376">
    <property type="component" value="Unassembled WGS sequence"/>
</dbReference>
<dbReference type="PANTHER" id="PTHR10954">
    <property type="entry name" value="RIBONUCLEASE H2 SUBUNIT A"/>
    <property type="match status" value="1"/>
</dbReference>
<dbReference type="GO" id="GO:0030145">
    <property type="term" value="F:manganese ion binding"/>
    <property type="evidence" value="ECO:0007669"/>
    <property type="project" value="UniProtKB-UniRule"/>
</dbReference>
<reference evidence="18 19" key="1">
    <citation type="submission" date="2018-01" db="EMBL/GenBank/DDBJ databases">
        <title>Metagenomic assembled genomes from two thermal pools in the Uzon Caldera, Kamchatka, Russia.</title>
        <authorList>
            <person name="Wilkins L."/>
            <person name="Ettinger C."/>
        </authorList>
    </citation>
    <scope>NUCLEOTIDE SEQUENCE [LARGE SCALE GENOMIC DNA]</scope>
    <source>
        <strain evidence="18">ZAV-02</strain>
    </source>
</reference>
<gene>
    <name evidence="14" type="primary">rnhB</name>
    <name evidence="18" type="ORF">C0184_10395</name>
</gene>
<sequence length="207" mass="22584">MRPDLSIEQTLLARGYRVLVGIDEAGRGCWAGPGVLDPIVYERPGLLDAVDDSKQLTVIARERAYTLVQRYARGIGVGTVPAFLIDAYGILPATRLAMTLALLSLPCSVDALLIDAERLPGIRVPQESLVRGDARSLSIAAASIIAKVTRDRLMQTADRCYPQYGFALHKGDGTPVHRRALMQHGPSPFHRRTFQPVLELLDLADSS</sequence>
<dbReference type="GO" id="GO:0003723">
    <property type="term" value="F:RNA binding"/>
    <property type="evidence" value="ECO:0007669"/>
    <property type="project" value="UniProtKB-UniRule"/>
</dbReference>
<evidence type="ECO:0000256" key="1">
    <source>
        <dbReference type="ARBA" id="ARBA00000077"/>
    </source>
</evidence>
<feature type="binding site" evidence="14 15">
    <location>
        <position position="24"/>
    </location>
    <ligand>
        <name>a divalent metal cation</name>
        <dbReference type="ChEBI" id="CHEBI:60240"/>
    </ligand>
</feature>
<evidence type="ECO:0000256" key="13">
    <source>
        <dbReference type="ARBA" id="ARBA00023211"/>
    </source>
</evidence>
<keyword evidence="8 14" id="KW-0963">Cytoplasm</keyword>
<evidence type="ECO:0000256" key="8">
    <source>
        <dbReference type="ARBA" id="ARBA00022490"/>
    </source>
</evidence>
<comment type="caution">
    <text evidence="18">The sequence shown here is derived from an EMBL/GenBank/DDBJ whole genome shotgun (WGS) entry which is preliminary data.</text>
</comment>
<accession>A0A2J6X360</accession>
<evidence type="ECO:0000256" key="12">
    <source>
        <dbReference type="ARBA" id="ARBA00022801"/>
    </source>
</evidence>
<dbReference type="GO" id="GO:0005737">
    <property type="term" value="C:cytoplasm"/>
    <property type="evidence" value="ECO:0007669"/>
    <property type="project" value="UniProtKB-SubCell"/>
</dbReference>
<dbReference type="Gene3D" id="3.30.420.10">
    <property type="entry name" value="Ribonuclease H-like superfamily/Ribonuclease H"/>
    <property type="match status" value="1"/>
</dbReference>
<dbReference type="EMBL" id="PNIQ01000695">
    <property type="protein sequence ID" value="PMP79028.1"/>
    <property type="molecule type" value="Genomic_DNA"/>
</dbReference>
<dbReference type="GO" id="GO:0004523">
    <property type="term" value="F:RNA-DNA hybrid ribonuclease activity"/>
    <property type="evidence" value="ECO:0007669"/>
    <property type="project" value="UniProtKB-UniRule"/>
</dbReference>
<dbReference type="HAMAP" id="MF_00052_B">
    <property type="entry name" value="RNase_HII_B"/>
    <property type="match status" value="1"/>
</dbReference>
<evidence type="ECO:0000313" key="19">
    <source>
        <dbReference type="Proteomes" id="UP000243376"/>
    </source>
</evidence>
<keyword evidence="11 14" id="KW-0255">Endonuclease</keyword>
<evidence type="ECO:0000256" key="5">
    <source>
        <dbReference type="ARBA" id="ARBA00007383"/>
    </source>
</evidence>
<dbReference type="EC" id="3.1.26.4" evidence="6 14"/>
<feature type="domain" description="RNase H type-2" evidence="17">
    <location>
        <begin position="17"/>
        <end position="206"/>
    </location>
</feature>
<evidence type="ECO:0000256" key="15">
    <source>
        <dbReference type="PROSITE-ProRule" id="PRU01319"/>
    </source>
</evidence>
<comment type="cofactor">
    <cofactor evidence="2">
        <name>Mg(2+)</name>
        <dbReference type="ChEBI" id="CHEBI:18420"/>
    </cofactor>
</comment>
<dbReference type="GO" id="GO:0043137">
    <property type="term" value="P:DNA replication, removal of RNA primer"/>
    <property type="evidence" value="ECO:0007669"/>
    <property type="project" value="TreeGrafter"/>
</dbReference>
<dbReference type="GO" id="GO:0006298">
    <property type="term" value="P:mismatch repair"/>
    <property type="evidence" value="ECO:0007669"/>
    <property type="project" value="TreeGrafter"/>
</dbReference>
<dbReference type="Pfam" id="PF01351">
    <property type="entry name" value="RNase_HII"/>
    <property type="match status" value="1"/>
</dbReference>
<name>A0A2J6X360_9CHLR</name>
<proteinExistence type="inferred from homology"/>
<keyword evidence="9 14" id="KW-0540">Nuclease</keyword>
<comment type="function">
    <text evidence="3 14 16">Endonuclease that specifically degrades the RNA of RNA-DNA hybrids.</text>
</comment>
<keyword evidence="10 14" id="KW-0479">Metal-binding</keyword>
<evidence type="ECO:0000256" key="4">
    <source>
        <dbReference type="ARBA" id="ARBA00004496"/>
    </source>
</evidence>
<dbReference type="AlphaFoldDB" id="A0A2J6X360"/>
<evidence type="ECO:0000256" key="9">
    <source>
        <dbReference type="ARBA" id="ARBA00022722"/>
    </source>
</evidence>
<evidence type="ECO:0000313" key="18">
    <source>
        <dbReference type="EMBL" id="PMP79028.1"/>
    </source>
</evidence>
<evidence type="ECO:0000256" key="10">
    <source>
        <dbReference type="ARBA" id="ARBA00022723"/>
    </source>
</evidence>
<evidence type="ECO:0000259" key="17">
    <source>
        <dbReference type="PROSITE" id="PS51975"/>
    </source>
</evidence>
<dbReference type="InterPro" id="IPR012337">
    <property type="entry name" value="RNaseH-like_sf"/>
</dbReference>
<organism evidence="18 19">
    <name type="scientific">Chloroflexus aggregans</name>
    <dbReference type="NCBI Taxonomy" id="152260"/>
    <lineage>
        <taxon>Bacteria</taxon>
        <taxon>Bacillati</taxon>
        <taxon>Chloroflexota</taxon>
        <taxon>Chloroflexia</taxon>
        <taxon>Chloroflexales</taxon>
        <taxon>Chloroflexineae</taxon>
        <taxon>Chloroflexaceae</taxon>
        <taxon>Chloroflexus</taxon>
    </lineage>
</organism>
<dbReference type="GO" id="GO:0032299">
    <property type="term" value="C:ribonuclease H2 complex"/>
    <property type="evidence" value="ECO:0007669"/>
    <property type="project" value="TreeGrafter"/>
</dbReference>
<comment type="cofactor">
    <cofactor evidence="14 15">
        <name>Mn(2+)</name>
        <dbReference type="ChEBI" id="CHEBI:29035"/>
    </cofactor>
    <cofactor evidence="14 15">
        <name>Mg(2+)</name>
        <dbReference type="ChEBI" id="CHEBI:18420"/>
    </cofactor>
    <text evidence="14 15">Manganese or magnesium. Binds 1 divalent metal ion per monomer in the absence of substrate. May bind a second metal ion after substrate binding.</text>
</comment>
<dbReference type="PROSITE" id="PS51975">
    <property type="entry name" value="RNASE_H_2"/>
    <property type="match status" value="1"/>
</dbReference>
<feature type="binding site" evidence="14 15">
    <location>
        <position position="115"/>
    </location>
    <ligand>
        <name>a divalent metal cation</name>
        <dbReference type="ChEBI" id="CHEBI:60240"/>
    </ligand>
</feature>
<keyword evidence="12 14" id="KW-0378">Hydrolase</keyword>
<evidence type="ECO:0000256" key="7">
    <source>
        <dbReference type="ARBA" id="ARBA00019179"/>
    </source>
</evidence>
<keyword evidence="13 14" id="KW-0464">Manganese</keyword>
<evidence type="ECO:0000256" key="6">
    <source>
        <dbReference type="ARBA" id="ARBA00012180"/>
    </source>
</evidence>
<dbReference type="InterPro" id="IPR024567">
    <property type="entry name" value="RNase_HII/HIII_dom"/>
</dbReference>
<evidence type="ECO:0000256" key="14">
    <source>
        <dbReference type="HAMAP-Rule" id="MF_00052"/>
    </source>
</evidence>
<dbReference type="InterPro" id="IPR036397">
    <property type="entry name" value="RNaseH_sf"/>
</dbReference>
<dbReference type="InterPro" id="IPR001352">
    <property type="entry name" value="RNase_HII/HIII"/>
</dbReference>
<dbReference type="NCBIfam" id="NF000595">
    <property type="entry name" value="PRK00015.1-3"/>
    <property type="match status" value="1"/>
</dbReference>
<dbReference type="InterPro" id="IPR022898">
    <property type="entry name" value="RNase_HII"/>
</dbReference>
<comment type="similarity">
    <text evidence="5 14 16">Belongs to the RNase HII family.</text>
</comment>
<evidence type="ECO:0000256" key="11">
    <source>
        <dbReference type="ARBA" id="ARBA00022759"/>
    </source>
</evidence>
<dbReference type="CDD" id="cd07182">
    <property type="entry name" value="RNase_HII_bacteria_HII_like"/>
    <property type="match status" value="1"/>
</dbReference>
<evidence type="ECO:0000256" key="3">
    <source>
        <dbReference type="ARBA" id="ARBA00004065"/>
    </source>
</evidence>
<dbReference type="SUPFAM" id="SSF53098">
    <property type="entry name" value="Ribonuclease H-like"/>
    <property type="match status" value="1"/>
</dbReference>
<evidence type="ECO:0000256" key="16">
    <source>
        <dbReference type="RuleBase" id="RU003515"/>
    </source>
</evidence>
<evidence type="ECO:0000256" key="2">
    <source>
        <dbReference type="ARBA" id="ARBA00001946"/>
    </source>
</evidence>
<dbReference type="PANTHER" id="PTHR10954:SF18">
    <property type="entry name" value="RIBONUCLEASE HII"/>
    <property type="match status" value="1"/>
</dbReference>
<comment type="catalytic activity">
    <reaction evidence="1 14 15 16">
        <text>Endonucleolytic cleavage to 5'-phosphomonoester.</text>
        <dbReference type="EC" id="3.1.26.4"/>
    </reaction>
</comment>
<comment type="subcellular location">
    <subcellularLocation>
        <location evidence="4 14">Cytoplasm</location>
    </subcellularLocation>
</comment>
<protein>
    <recommendedName>
        <fullName evidence="7 14">Ribonuclease HII</fullName>
        <shortName evidence="14">RNase HII</shortName>
        <ecNumber evidence="6 14">3.1.26.4</ecNumber>
    </recommendedName>
</protein>
<feature type="binding site" evidence="14 15">
    <location>
        <position position="23"/>
    </location>
    <ligand>
        <name>a divalent metal cation</name>
        <dbReference type="ChEBI" id="CHEBI:60240"/>
    </ligand>
</feature>